<organism evidence="2 3">
    <name type="scientific">Oleispira antarctica</name>
    <dbReference type="NCBI Taxonomy" id="188908"/>
    <lineage>
        <taxon>Bacteria</taxon>
        <taxon>Pseudomonadati</taxon>
        <taxon>Pseudomonadota</taxon>
        <taxon>Gammaproteobacteria</taxon>
        <taxon>Oceanospirillales</taxon>
        <taxon>Oceanospirillaceae</taxon>
        <taxon>Oleispira</taxon>
    </lineage>
</organism>
<accession>A0A1Y5HYH6</accession>
<proteinExistence type="predicted"/>
<feature type="domain" description="RNA polymerase sigma-70" evidence="1">
    <location>
        <begin position="40"/>
        <end position="53"/>
    </location>
</feature>
<dbReference type="InterPro" id="IPR013325">
    <property type="entry name" value="RNA_pol_sigma_r2"/>
</dbReference>
<protein>
    <submittedName>
        <fullName evidence="2">RNA polymerase sigma factor FliA</fullName>
    </submittedName>
</protein>
<reference evidence="3" key="1">
    <citation type="journal article" date="2017" name="Proc. Natl. Acad. Sci. U.S.A.">
        <title>Simulation of Deepwater Horizon oil plume reveals substrate specialization within a complex community of hydrocarbon degraders.</title>
        <authorList>
            <person name="Hu P."/>
            <person name="Dubinsky E.A."/>
            <person name="Probst A.J."/>
            <person name="Wang J."/>
            <person name="Sieber C.M.K."/>
            <person name="Tom L.M."/>
            <person name="Gardinali P."/>
            <person name="Banfield J.F."/>
            <person name="Atlas R.M."/>
            <person name="Andersen G.L."/>
        </authorList>
    </citation>
    <scope>NUCLEOTIDE SEQUENCE [LARGE SCALE GENOMIC DNA]</scope>
</reference>
<comment type="caution">
    <text evidence="2">The sequence shown here is derived from an EMBL/GenBank/DDBJ whole genome shotgun (WGS) entry which is preliminary data.</text>
</comment>
<dbReference type="Gene3D" id="1.10.1740.10">
    <property type="match status" value="1"/>
</dbReference>
<gene>
    <name evidence="2" type="primary">fliA</name>
    <name evidence="2" type="ORF">A9R00_03915</name>
</gene>
<dbReference type="Pfam" id="PF04542">
    <property type="entry name" value="Sigma70_r2"/>
    <property type="match status" value="1"/>
</dbReference>
<dbReference type="PROSITE" id="PS00715">
    <property type="entry name" value="SIGMA70_1"/>
    <property type="match status" value="1"/>
</dbReference>
<dbReference type="AlphaFoldDB" id="A0A1Y5HYH6"/>
<feature type="non-terminal residue" evidence="2">
    <location>
        <position position="58"/>
    </location>
</feature>
<evidence type="ECO:0000313" key="2">
    <source>
        <dbReference type="EMBL" id="OUS40853.1"/>
    </source>
</evidence>
<dbReference type="GO" id="GO:0006352">
    <property type="term" value="P:DNA-templated transcription initiation"/>
    <property type="evidence" value="ECO:0007669"/>
    <property type="project" value="InterPro"/>
</dbReference>
<dbReference type="InterPro" id="IPR000943">
    <property type="entry name" value="RNA_pol_sigma70"/>
</dbReference>
<name>A0A1Y5HYH6_OLEAN</name>
<dbReference type="SUPFAM" id="SSF88946">
    <property type="entry name" value="Sigma2 domain of RNA polymerase sigma factors"/>
    <property type="match status" value="1"/>
</dbReference>
<sequence length="58" mass="6574">MYDEVSSPDFDELVREHALLVKRIAHHLRGRLPDSVQLDDLIQAGMIGLIEAARKYDG</sequence>
<dbReference type="Proteomes" id="UP000227088">
    <property type="component" value="Unassembled WGS sequence"/>
</dbReference>
<dbReference type="InterPro" id="IPR007627">
    <property type="entry name" value="RNA_pol_sigma70_r2"/>
</dbReference>
<dbReference type="GO" id="GO:0003700">
    <property type="term" value="F:DNA-binding transcription factor activity"/>
    <property type="evidence" value="ECO:0007669"/>
    <property type="project" value="InterPro"/>
</dbReference>
<evidence type="ECO:0000259" key="1">
    <source>
        <dbReference type="PROSITE" id="PS00715"/>
    </source>
</evidence>
<evidence type="ECO:0000313" key="3">
    <source>
        <dbReference type="Proteomes" id="UP000227088"/>
    </source>
</evidence>
<dbReference type="EMBL" id="MABE01000227">
    <property type="protein sequence ID" value="OUS40853.1"/>
    <property type="molecule type" value="Genomic_DNA"/>
</dbReference>